<reference evidence="2 3" key="1">
    <citation type="submission" date="2021-04" db="EMBL/GenBank/DDBJ databases">
        <title>Magnetospirillum sulfuroxidans sp. nov., a facultative chemolithoautotrophic sulfur-oxidizing alphaproteobacterium isolated from freshwater sediment and proposals for Paramagetospirillum gen. nov., and Magnetospirillaceae fam. nov.</title>
        <authorList>
            <person name="Koziaeva V."/>
            <person name="Geelhoed J.S."/>
            <person name="Sorokin D.Y."/>
            <person name="Grouzdev D.S."/>
        </authorList>
    </citation>
    <scope>NUCLEOTIDE SEQUENCE [LARGE SCALE GENOMIC DNA]</scope>
    <source>
        <strain evidence="2 3">J10</strain>
    </source>
</reference>
<dbReference type="InterPro" id="IPR036477">
    <property type="entry name" value="Formyl_transf_N_sf"/>
</dbReference>
<dbReference type="PROSITE" id="PS00373">
    <property type="entry name" value="GART"/>
    <property type="match status" value="1"/>
</dbReference>
<dbReference type="InterPro" id="IPR002376">
    <property type="entry name" value="Formyl_transf_N"/>
</dbReference>
<protein>
    <submittedName>
        <fullName evidence="2">Methionyl-tRNA formyltransferase</fullName>
    </submittedName>
</protein>
<gene>
    <name evidence="2" type="ORF">KEC16_06040</name>
</gene>
<dbReference type="SUPFAM" id="SSF53328">
    <property type="entry name" value="Formyltransferase"/>
    <property type="match status" value="1"/>
</dbReference>
<dbReference type="PANTHER" id="PTHR11138:SF5">
    <property type="entry name" value="METHIONYL-TRNA FORMYLTRANSFERASE, MITOCHONDRIAL"/>
    <property type="match status" value="1"/>
</dbReference>
<name>A0ABS5IC47_9PROT</name>
<dbReference type="PANTHER" id="PTHR11138">
    <property type="entry name" value="METHIONYL-TRNA FORMYLTRANSFERASE"/>
    <property type="match status" value="1"/>
</dbReference>
<comment type="caution">
    <text evidence="2">The sequence shown here is derived from an EMBL/GenBank/DDBJ whole genome shotgun (WGS) entry which is preliminary data.</text>
</comment>
<dbReference type="Pfam" id="PF00551">
    <property type="entry name" value="Formyl_trans_N"/>
    <property type="match status" value="1"/>
</dbReference>
<dbReference type="CDD" id="cd08653">
    <property type="entry name" value="FMT_core_like_3"/>
    <property type="match status" value="1"/>
</dbReference>
<accession>A0ABS5IC47</accession>
<dbReference type="RefSeq" id="WP_211546855.1">
    <property type="nucleotide sequence ID" value="NZ_JAGTUF010000003.1"/>
</dbReference>
<evidence type="ECO:0000313" key="3">
    <source>
        <dbReference type="Proteomes" id="UP000680714"/>
    </source>
</evidence>
<evidence type="ECO:0000259" key="1">
    <source>
        <dbReference type="Pfam" id="PF00551"/>
    </source>
</evidence>
<proteinExistence type="predicted"/>
<evidence type="ECO:0000313" key="2">
    <source>
        <dbReference type="EMBL" id="MBR9971268.1"/>
    </source>
</evidence>
<feature type="domain" description="Formyl transferase N-terminal" evidence="1">
    <location>
        <begin position="109"/>
        <end position="197"/>
    </location>
</feature>
<dbReference type="Proteomes" id="UP000680714">
    <property type="component" value="Unassembled WGS sequence"/>
</dbReference>
<dbReference type="EMBL" id="JAGTUF010000003">
    <property type="protein sequence ID" value="MBR9971268.1"/>
    <property type="molecule type" value="Genomic_DNA"/>
</dbReference>
<organism evidence="2 3">
    <name type="scientific">Magnetospirillum sulfuroxidans</name>
    <dbReference type="NCBI Taxonomy" id="611300"/>
    <lineage>
        <taxon>Bacteria</taxon>
        <taxon>Pseudomonadati</taxon>
        <taxon>Pseudomonadota</taxon>
        <taxon>Alphaproteobacteria</taxon>
        <taxon>Rhodospirillales</taxon>
        <taxon>Rhodospirillaceae</taxon>
        <taxon>Magnetospirillum</taxon>
    </lineage>
</organism>
<dbReference type="InterPro" id="IPR001555">
    <property type="entry name" value="GART_AS"/>
</dbReference>
<sequence>MSKEAMPLRVVICTKRDLAGALILNQMLPRLAGDTVMVLLSDKTRAVENAVPELAEMKFLERDLPIDTLFPLIDRDHGDDAALATFAGLARRYGVTIQVVEDINGAEGESLLRGFSPDVLLSARFSLIFRRNVFDIPRFGTYNVHPGALPRYAGLFAPFRCMLDGGDAIGCTLHRVDDGIDTGPVVGIGWLPVKPERSLLWHVLNTYQAGLDLFFTMLNGLRHGVVPRHLEQDRSQRVYGSLPGREAFDAFRAKGLRLFDPQDYKEILRGFVPTDGTVLEHVIAGAALEHDIAGAASEHDIAGAAVEKGEASCCCAHA</sequence>
<keyword evidence="3" id="KW-1185">Reference proteome</keyword>
<dbReference type="Gene3D" id="3.40.50.12230">
    <property type="match status" value="1"/>
</dbReference>